<reference evidence="1 2" key="1">
    <citation type="journal article" date="2018" name="Sci. Rep.">
        <title>Genomic signatures of local adaptation to the degree of environmental predictability in rotifers.</title>
        <authorList>
            <person name="Franch-Gras L."/>
            <person name="Hahn C."/>
            <person name="Garcia-Roger E.M."/>
            <person name="Carmona M.J."/>
            <person name="Serra M."/>
            <person name="Gomez A."/>
        </authorList>
    </citation>
    <scope>NUCLEOTIDE SEQUENCE [LARGE SCALE GENOMIC DNA]</scope>
    <source>
        <strain evidence="1">HYR1</strain>
    </source>
</reference>
<gene>
    <name evidence="1" type="ORF">BpHYR1_032560</name>
</gene>
<proteinExistence type="predicted"/>
<evidence type="ECO:0000313" key="1">
    <source>
        <dbReference type="EMBL" id="RNA25924.1"/>
    </source>
</evidence>
<dbReference type="Proteomes" id="UP000276133">
    <property type="component" value="Unassembled WGS sequence"/>
</dbReference>
<organism evidence="1 2">
    <name type="scientific">Brachionus plicatilis</name>
    <name type="common">Marine rotifer</name>
    <name type="synonym">Brachionus muelleri</name>
    <dbReference type="NCBI Taxonomy" id="10195"/>
    <lineage>
        <taxon>Eukaryota</taxon>
        <taxon>Metazoa</taxon>
        <taxon>Spiralia</taxon>
        <taxon>Gnathifera</taxon>
        <taxon>Rotifera</taxon>
        <taxon>Eurotatoria</taxon>
        <taxon>Monogononta</taxon>
        <taxon>Pseudotrocha</taxon>
        <taxon>Ploima</taxon>
        <taxon>Brachionidae</taxon>
        <taxon>Brachionus</taxon>
    </lineage>
</organism>
<dbReference type="EMBL" id="REGN01002835">
    <property type="protein sequence ID" value="RNA25924.1"/>
    <property type="molecule type" value="Genomic_DNA"/>
</dbReference>
<accession>A0A3M7RQU9</accession>
<dbReference type="AlphaFoldDB" id="A0A3M7RQU9"/>
<evidence type="ECO:0000313" key="2">
    <source>
        <dbReference type="Proteomes" id="UP000276133"/>
    </source>
</evidence>
<comment type="caution">
    <text evidence="1">The sequence shown here is derived from an EMBL/GenBank/DDBJ whole genome shotgun (WGS) entry which is preliminary data.</text>
</comment>
<keyword evidence="2" id="KW-1185">Reference proteome</keyword>
<name>A0A3M7RQU9_BRAPC</name>
<sequence>MSKYKFRCPYSIDELVMKNQQYPQFDEIHFGLVAIHYNPLSVDFLPYYIRNLRHFHENWTKMIA</sequence>
<protein>
    <submittedName>
        <fullName evidence="1">Uncharacterized protein</fullName>
    </submittedName>
</protein>